<dbReference type="Gene3D" id="1.25.40.10">
    <property type="entry name" value="Tetratricopeptide repeat domain"/>
    <property type="match status" value="1"/>
</dbReference>
<dbReference type="AlphaFoldDB" id="A0AAD5JNR8"/>
<reference evidence="2" key="2">
    <citation type="submission" date="2023-02" db="EMBL/GenBank/DDBJ databases">
        <authorList>
            <consortium name="DOE Joint Genome Institute"/>
            <person name="Mondo S.J."/>
            <person name="Chang Y."/>
            <person name="Wang Y."/>
            <person name="Ahrendt S."/>
            <person name="Andreopoulos W."/>
            <person name="Barry K."/>
            <person name="Beard J."/>
            <person name="Benny G.L."/>
            <person name="Blankenship S."/>
            <person name="Bonito G."/>
            <person name="Cuomo C."/>
            <person name="Desiro A."/>
            <person name="Gervers K.A."/>
            <person name="Hundley H."/>
            <person name="Kuo A."/>
            <person name="LaButti K."/>
            <person name="Lang B.F."/>
            <person name="Lipzen A."/>
            <person name="O'Donnell K."/>
            <person name="Pangilinan J."/>
            <person name="Reynolds N."/>
            <person name="Sandor L."/>
            <person name="Smith M.W."/>
            <person name="Tsang A."/>
            <person name="Grigoriev I.V."/>
            <person name="Stajich J.E."/>
            <person name="Spatafora J.W."/>
        </authorList>
    </citation>
    <scope>NUCLEOTIDE SEQUENCE</scope>
    <source>
        <strain evidence="2">RSA 2281</strain>
    </source>
</reference>
<feature type="domain" description="F-box" evidence="1">
    <location>
        <begin position="155"/>
        <end position="202"/>
    </location>
</feature>
<dbReference type="EMBL" id="JAIXMP010000041">
    <property type="protein sequence ID" value="KAI9247668.1"/>
    <property type="molecule type" value="Genomic_DNA"/>
</dbReference>
<evidence type="ECO:0000313" key="2">
    <source>
        <dbReference type="EMBL" id="KAI9247668.1"/>
    </source>
</evidence>
<dbReference type="InterPro" id="IPR032675">
    <property type="entry name" value="LRR_dom_sf"/>
</dbReference>
<dbReference type="InterPro" id="IPR036047">
    <property type="entry name" value="F-box-like_dom_sf"/>
</dbReference>
<organism evidence="2 3">
    <name type="scientific">Phascolomyces articulosus</name>
    <dbReference type="NCBI Taxonomy" id="60185"/>
    <lineage>
        <taxon>Eukaryota</taxon>
        <taxon>Fungi</taxon>
        <taxon>Fungi incertae sedis</taxon>
        <taxon>Mucoromycota</taxon>
        <taxon>Mucoromycotina</taxon>
        <taxon>Mucoromycetes</taxon>
        <taxon>Mucorales</taxon>
        <taxon>Lichtheimiaceae</taxon>
        <taxon>Phascolomyces</taxon>
    </lineage>
</organism>
<dbReference type="SUPFAM" id="SSF48452">
    <property type="entry name" value="TPR-like"/>
    <property type="match status" value="1"/>
</dbReference>
<dbReference type="InterPro" id="IPR001810">
    <property type="entry name" value="F-box_dom"/>
</dbReference>
<dbReference type="SUPFAM" id="SSF52047">
    <property type="entry name" value="RNI-like"/>
    <property type="match status" value="2"/>
</dbReference>
<dbReference type="Proteomes" id="UP001209540">
    <property type="component" value="Unassembled WGS sequence"/>
</dbReference>
<gene>
    <name evidence="2" type="ORF">BDA99DRAFT_525719</name>
</gene>
<dbReference type="PANTHER" id="PTHR13318:SF95">
    <property type="entry name" value="F-BOX PROTEIN YLR352W"/>
    <property type="match status" value="1"/>
</dbReference>
<dbReference type="InterPro" id="IPR011990">
    <property type="entry name" value="TPR-like_helical_dom_sf"/>
</dbReference>
<keyword evidence="3" id="KW-1185">Reference proteome</keyword>
<dbReference type="GO" id="GO:0019005">
    <property type="term" value="C:SCF ubiquitin ligase complex"/>
    <property type="evidence" value="ECO:0007669"/>
    <property type="project" value="TreeGrafter"/>
</dbReference>
<proteinExistence type="predicted"/>
<reference evidence="2" key="1">
    <citation type="journal article" date="2022" name="IScience">
        <title>Evolution of zygomycete secretomes and the origins of terrestrial fungal ecologies.</title>
        <authorList>
            <person name="Chang Y."/>
            <person name="Wang Y."/>
            <person name="Mondo S."/>
            <person name="Ahrendt S."/>
            <person name="Andreopoulos W."/>
            <person name="Barry K."/>
            <person name="Beard J."/>
            <person name="Benny G.L."/>
            <person name="Blankenship S."/>
            <person name="Bonito G."/>
            <person name="Cuomo C."/>
            <person name="Desiro A."/>
            <person name="Gervers K.A."/>
            <person name="Hundley H."/>
            <person name="Kuo A."/>
            <person name="LaButti K."/>
            <person name="Lang B.F."/>
            <person name="Lipzen A."/>
            <person name="O'Donnell K."/>
            <person name="Pangilinan J."/>
            <person name="Reynolds N."/>
            <person name="Sandor L."/>
            <person name="Smith M.E."/>
            <person name="Tsang A."/>
            <person name="Grigoriev I.V."/>
            <person name="Stajich J.E."/>
            <person name="Spatafora J.W."/>
        </authorList>
    </citation>
    <scope>NUCLEOTIDE SEQUENCE</scope>
    <source>
        <strain evidence="2">RSA 2281</strain>
    </source>
</reference>
<protein>
    <recommendedName>
        <fullName evidence="1">F-box domain-containing protein</fullName>
    </recommendedName>
</protein>
<dbReference type="PANTHER" id="PTHR13318">
    <property type="entry name" value="PARTNER OF PAIRED, ISOFORM B-RELATED"/>
    <property type="match status" value="1"/>
</dbReference>
<dbReference type="Pfam" id="PF12937">
    <property type="entry name" value="F-box-like"/>
    <property type="match status" value="1"/>
</dbReference>
<sequence>MPISKNPKTNDENTLFHTGIVHDTPLSPSSAIAIKFEQGRDAFNFKKYAEAFEHSDAVVHAIRDQYINALELRASALGRMANFKAATNDVKTIIHIAPSSPVGYLCHGELFSMRGNQRQAIQVYNEGLLHMKTEEDRAKLKHARAFAINKRNKRFDIFSKLPYDMIHIILSYLDIQKRFRILDVSKAWHDRVSGCSSVWSKLIVSKHTRLSSSIAKEISLITVVSHHVKSLTLMDLQDTSFFEAVLSLMENGSFTRLEELFINTCLIPSTQKLVNALSRTASTLKDIILATNYRDNKMSLPLEIPLNTLLIICPNLQSLNQNYIGSIKFEEEKSVVTAGGSYYDPRTPFINKALTTLQLGFEHVGIADLKWIYDTCPRLCRLIIFGCQSTTLNKIYGLFQKRVERLCFGINLYEVYNNDDNKDRVEYHGSSTGISSEIQNTSNTITTTVNNTKKAFTGILEVAVRIDNPSNFISLFKNECTMMRTLRLQIHLPWDLTREEERTEWQSLLTNISHFNNLRLLDICRVNDRICSSVIVPLLQKAPNLHQLRFYTPSTLVGQEVMTTIANIQYLQKLEISECSSTDQDMQTLFRALAAKGNASTLEHLCIIYNDHFSMDGIVDAIAAISSLRYIELEAVDGLTEKGMGLLCKKLKDHSCIRSIKLSHLDYCVDDTTLQALAEIKRLDCLHLVGLYKITRAGLNVFTGTSVKLNIKSCKLK</sequence>
<dbReference type="Gene3D" id="3.80.10.10">
    <property type="entry name" value="Ribonuclease Inhibitor"/>
    <property type="match status" value="1"/>
</dbReference>
<dbReference type="PROSITE" id="PS50181">
    <property type="entry name" value="FBOX"/>
    <property type="match status" value="1"/>
</dbReference>
<name>A0AAD5JNR8_9FUNG</name>
<comment type="caution">
    <text evidence="2">The sequence shown here is derived from an EMBL/GenBank/DDBJ whole genome shotgun (WGS) entry which is preliminary data.</text>
</comment>
<accession>A0AAD5JNR8</accession>
<dbReference type="GO" id="GO:0031146">
    <property type="term" value="P:SCF-dependent proteasomal ubiquitin-dependent protein catabolic process"/>
    <property type="evidence" value="ECO:0007669"/>
    <property type="project" value="TreeGrafter"/>
</dbReference>
<evidence type="ECO:0000313" key="3">
    <source>
        <dbReference type="Proteomes" id="UP001209540"/>
    </source>
</evidence>
<dbReference type="Gene3D" id="1.20.1280.50">
    <property type="match status" value="1"/>
</dbReference>
<evidence type="ECO:0000259" key="1">
    <source>
        <dbReference type="PROSITE" id="PS50181"/>
    </source>
</evidence>
<dbReference type="SUPFAM" id="SSF81383">
    <property type="entry name" value="F-box domain"/>
    <property type="match status" value="1"/>
</dbReference>